<feature type="transmembrane region" description="Helical" evidence="1">
    <location>
        <begin position="36"/>
        <end position="53"/>
    </location>
</feature>
<keyword evidence="3" id="KW-1185">Reference proteome</keyword>
<comment type="caution">
    <text evidence="2">The sequence shown here is derived from an EMBL/GenBank/DDBJ whole genome shotgun (WGS) entry which is preliminary data.</text>
</comment>
<keyword evidence="1" id="KW-1133">Transmembrane helix</keyword>
<evidence type="ECO:0000313" key="2">
    <source>
        <dbReference type="EMBL" id="OYR07661.1"/>
    </source>
</evidence>
<organism evidence="2 3">
    <name type="scientific">Brucella thiophenivorans</name>
    <dbReference type="NCBI Taxonomy" id="571255"/>
    <lineage>
        <taxon>Bacteria</taxon>
        <taxon>Pseudomonadati</taxon>
        <taxon>Pseudomonadota</taxon>
        <taxon>Alphaproteobacteria</taxon>
        <taxon>Hyphomicrobiales</taxon>
        <taxon>Brucellaceae</taxon>
        <taxon>Brucella/Ochrobactrum group</taxon>
        <taxon>Brucella</taxon>
    </lineage>
</organism>
<sequence>MLKIIPDTIAVVCGLLFFPWILGVPGQPTILAQCGWNIGITTIIVYLITYQIVKSSERIICLRQPAVRVRLDRLLFLIAALSVPAIAFAVALVVLS</sequence>
<protein>
    <submittedName>
        <fullName evidence="2">Putative membrane protein</fullName>
    </submittedName>
</protein>
<dbReference type="Proteomes" id="UP000215590">
    <property type="component" value="Unassembled WGS sequence"/>
</dbReference>
<keyword evidence="1" id="KW-0472">Membrane</keyword>
<evidence type="ECO:0000313" key="3">
    <source>
        <dbReference type="Proteomes" id="UP000215590"/>
    </source>
</evidence>
<dbReference type="AlphaFoldDB" id="A0A256EZQ6"/>
<feature type="transmembrane region" description="Helical" evidence="1">
    <location>
        <begin position="74"/>
        <end position="95"/>
    </location>
</feature>
<name>A0A256EZQ6_9HYPH</name>
<evidence type="ECO:0000256" key="1">
    <source>
        <dbReference type="SAM" id="Phobius"/>
    </source>
</evidence>
<keyword evidence="1" id="KW-0812">Transmembrane</keyword>
<accession>A0A256EZQ6</accession>
<dbReference type="RefSeq" id="WP_094510059.1">
    <property type="nucleotide sequence ID" value="NZ_JBHEEK010000035.1"/>
</dbReference>
<dbReference type="EMBL" id="NNRJ01000075">
    <property type="protein sequence ID" value="OYR07661.1"/>
    <property type="molecule type" value="Genomic_DNA"/>
</dbReference>
<dbReference type="OrthoDB" id="8454005at2"/>
<reference evidence="2 3" key="1">
    <citation type="submission" date="2017-07" db="EMBL/GenBank/DDBJ databases">
        <title>Phylogenetic study on the rhizospheric bacterium Ochrobactrum sp. A44.</title>
        <authorList>
            <person name="Krzyzanowska D.M."/>
            <person name="Ossowicki A."/>
            <person name="Rajewska M."/>
            <person name="Maciag T."/>
            <person name="Kaczynski Z."/>
            <person name="Czerwicka M."/>
            <person name="Jafra S."/>
        </authorList>
    </citation>
    <scope>NUCLEOTIDE SEQUENCE [LARGE SCALE GENOMIC DNA]</scope>
    <source>
        <strain evidence="2 3">DSM 7216</strain>
    </source>
</reference>
<proteinExistence type="predicted"/>
<gene>
    <name evidence="2" type="ORF">CEV31_4138</name>
</gene>